<dbReference type="InterPro" id="IPR049712">
    <property type="entry name" value="Poly_export"/>
</dbReference>
<evidence type="ECO:0000256" key="15">
    <source>
        <dbReference type="SAM" id="MobiDB-lite"/>
    </source>
</evidence>
<keyword evidence="8" id="KW-0625">Polysaccharide transport</keyword>
<dbReference type="RefSeq" id="WP_354634929.1">
    <property type="nucleotide sequence ID" value="NZ_CP159837.1"/>
</dbReference>
<comment type="similarity">
    <text evidence="2">Belongs to the BexD/CtrA/VexA family.</text>
</comment>
<evidence type="ECO:0000256" key="3">
    <source>
        <dbReference type="ARBA" id="ARBA00022448"/>
    </source>
</evidence>
<keyword evidence="7" id="KW-0732">Signal</keyword>
<comment type="subcellular location">
    <subcellularLocation>
        <location evidence="1">Cell outer membrane</location>
        <topology evidence="1">Multi-pass membrane protein</topology>
    </subcellularLocation>
</comment>
<dbReference type="AlphaFoldDB" id="A0AAU8J8Y2"/>
<organism evidence="19">
    <name type="scientific">Planktothricoides raciborskii GIHE-MW2</name>
    <dbReference type="NCBI Taxonomy" id="2792601"/>
    <lineage>
        <taxon>Bacteria</taxon>
        <taxon>Bacillati</taxon>
        <taxon>Cyanobacteriota</taxon>
        <taxon>Cyanophyceae</taxon>
        <taxon>Oscillatoriophycideae</taxon>
        <taxon>Oscillatoriales</taxon>
        <taxon>Oscillatoriaceae</taxon>
        <taxon>Planktothricoides</taxon>
    </lineage>
</organism>
<keyword evidence="4" id="KW-1134">Transmembrane beta strand</keyword>
<reference evidence="19" key="1">
    <citation type="submission" date="2024-07" db="EMBL/GenBank/DDBJ databases">
        <authorList>
            <person name="Kim Y.J."/>
            <person name="Jeong J.Y."/>
        </authorList>
    </citation>
    <scope>NUCLEOTIDE SEQUENCE</scope>
    <source>
        <strain evidence="19">GIHE-MW2</strain>
    </source>
</reference>
<protein>
    <submittedName>
        <fullName evidence="19">SLBB domain-containing protein</fullName>
    </submittedName>
</protein>
<feature type="domain" description="SLBB" evidence="18">
    <location>
        <begin position="182"/>
        <end position="266"/>
    </location>
</feature>
<dbReference type="InterPro" id="IPR054765">
    <property type="entry name" value="SLBB_dom"/>
</dbReference>
<dbReference type="GO" id="GO:0006811">
    <property type="term" value="P:monoatomic ion transport"/>
    <property type="evidence" value="ECO:0007669"/>
    <property type="project" value="UniProtKB-KW"/>
</dbReference>
<dbReference type="GO" id="GO:0015288">
    <property type="term" value="F:porin activity"/>
    <property type="evidence" value="ECO:0007669"/>
    <property type="project" value="UniProtKB-KW"/>
</dbReference>
<dbReference type="Gene3D" id="3.10.560.10">
    <property type="entry name" value="Outer membrane lipoprotein wza domain like"/>
    <property type="match status" value="5"/>
</dbReference>
<dbReference type="PANTHER" id="PTHR33619:SF3">
    <property type="entry name" value="POLYSACCHARIDE EXPORT PROTEIN GFCE-RELATED"/>
    <property type="match status" value="1"/>
</dbReference>
<feature type="domain" description="Soluble ligand binding" evidence="17">
    <location>
        <begin position="566"/>
        <end position="601"/>
    </location>
</feature>
<feature type="region of interest" description="Disordered" evidence="15">
    <location>
        <begin position="31"/>
        <end position="101"/>
    </location>
</feature>
<keyword evidence="9" id="KW-0406">Ion transport</keyword>
<evidence type="ECO:0000256" key="6">
    <source>
        <dbReference type="ARBA" id="ARBA00022692"/>
    </source>
</evidence>
<dbReference type="InterPro" id="IPR019554">
    <property type="entry name" value="Soluble_ligand-bd"/>
</dbReference>
<keyword evidence="14" id="KW-0449">Lipoprotein</keyword>
<evidence type="ECO:0000313" key="19">
    <source>
        <dbReference type="EMBL" id="XCM35586.1"/>
    </source>
</evidence>
<dbReference type="Gene3D" id="3.30.1950.10">
    <property type="entry name" value="wza like domain"/>
    <property type="match status" value="1"/>
</dbReference>
<evidence type="ECO:0000256" key="14">
    <source>
        <dbReference type="ARBA" id="ARBA00023288"/>
    </source>
</evidence>
<feature type="compositionally biased region" description="Low complexity" evidence="15">
    <location>
        <begin position="40"/>
        <end position="49"/>
    </location>
</feature>
<evidence type="ECO:0000259" key="16">
    <source>
        <dbReference type="Pfam" id="PF02563"/>
    </source>
</evidence>
<keyword evidence="12" id="KW-0564">Palmitate</keyword>
<keyword evidence="13" id="KW-0998">Cell outer membrane</keyword>
<evidence type="ECO:0000256" key="9">
    <source>
        <dbReference type="ARBA" id="ARBA00023065"/>
    </source>
</evidence>
<evidence type="ECO:0000256" key="1">
    <source>
        <dbReference type="ARBA" id="ARBA00004571"/>
    </source>
</evidence>
<evidence type="ECO:0000259" key="17">
    <source>
        <dbReference type="Pfam" id="PF10531"/>
    </source>
</evidence>
<evidence type="ECO:0000256" key="8">
    <source>
        <dbReference type="ARBA" id="ARBA00023047"/>
    </source>
</evidence>
<evidence type="ECO:0000256" key="2">
    <source>
        <dbReference type="ARBA" id="ARBA00009450"/>
    </source>
</evidence>
<evidence type="ECO:0000256" key="7">
    <source>
        <dbReference type="ARBA" id="ARBA00022729"/>
    </source>
</evidence>
<evidence type="ECO:0000256" key="10">
    <source>
        <dbReference type="ARBA" id="ARBA00023114"/>
    </source>
</evidence>
<dbReference type="Pfam" id="PF10531">
    <property type="entry name" value="SLBB"/>
    <property type="match status" value="2"/>
</dbReference>
<dbReference type="InterPro" id="IPR003715">
    <property type="entry name" value="Poly_export_N"/>
</dbReference>
<evidence type="ECO:0000256" key="4">
    <source>
        <dbReference type="ARBA" id="ARBA00022452"/>
    </source>
</evidence>
<feature type="domain" description="SLBB" evidence="18">
    <location>
        <begin position="444"/>
        <end position="505"/>
    </location>
</feature>
<keyword evidence="11" id="KW-0472">Membrane</keyword>
<dbReference type="PANTHER" id="PTHR33619">
    <property type="entry name" value="POLYSACCHARIDE EXPORT PROTEIN GFCE-RELATED"/>
    <property type="match status" value="1"/>
</dbReference>
<dbReference type="Pfam" id="PF22461">
    <property type="entry name" value="SLBB_2"/>
    <property type="match status" value="3"/>
</dbReference>
<dbReference type="EMBL" id="CP159837">
    <property type="protein sequence ID" value="XCM35586.1"/>
    <property type="molecule type" value="Genomic_DNA"/>
</dbReference>
<feature type="compositionally biased region" description="Low complexity" evidence="15">
    <location>
        <begin position="69"/>
        <end position="78"/>
    </location>
</feature>
<keyword evidence="5" id="KW-0762">Sugar transport</keyword>
<sequence length="779" mass="81194">MRIARIALSAWIALIVSLPAMLYPQRGAIAQQMPSPKPTEPNAAQTNPAPTNPAPTNPAPTNPAPPNPTQTNPPRTVSSPPPPQGFPPAARVSPPPVETAYTLGPGDAIQVDIFNVPEYSGSNGQYEVLVDGTINMALIGTVRVEGLTISQLTGLLQQAYRPYLQRPELLTVKLLAKRPLQIGIAGEVRRPGSYTMGGTESGPATIAQVIQLAGGITQSADIRQIQLRRRQLGRPDQLTTLDLAGLIQLGDLSQDISLRDGDTIFIPTATTFNPFEASQLASATLSGEATAPINIVVVGEVSRPGSYTVTRVDGTGGTLTISRALQTAGGVSLSADIGSIQLIRRPRAGAPQSISVNLWEMVERGDLLQDLILQEGDTIVVPTAAPETMTEARLVKLATSNFAADTSQPLKIAIVGEVTRPGTYTVGAGGGGGDAGGGLIGLTRLTLALQTAGGVTQSADIGNIQVIRRPRAGAEQTVSVNLWDMVERGNLTQDIILQQGDTIVVPTVSAENFDPARSIQLATTNFAADTSQSLNIAVVGEVNRPGTYTVGAGGGGGTGGGIIGLTTVTRAIQTAGGITPLADIRQIEVRRQRKDGTQQLIALDLWQLLETGALTNDIILQQGDTIVVPTATSIDLAEAPQVALASFSPGAIRVNIVGEVLSPGTLELPPNTSLNQALLAAGGFNNSRARKDDVELIRLNPNGTVSQEVVPVDFSQGLDEQTNPTLRNGDVIVVGRSGLAKTRDTLGEIGGTIGAVTNPVLSVFGFLNFFQMFGGSSSN</sequence>
<evidence type="ECO:0000256" key="5">
    <source>
        <dbReference type="ARBA" id="ARBA00022597"/>
    </source>
</evidence>
<dbReference type="GO" id="GO:0009279">
    <property type="term" value="C:cell outer membrane"/>
    <property type="evidence" value="ECO:0007669"/>
    <property type="project" value="UniProtKB-SubCell"/>
</dbReference>
<keyword evidence="3" id="KW-0813">Transport</keyword>
<accession>A0AAU8J8Y2</accession>
<evidence type="ECO:0000256" key="13">
    <source>
        <dbReference type="ARBA" id="ARBA00023237"/>
    </source>
</evidence>
<keyword evidence="10" id="KW-0626">Porin</keyword>
<gene>
    <name evidence="19" type="ORF">ABWT76_004277</name>
</gene>
<evidence type="ECO:0000259" key="18">
    <source>
        <dbReference type="Pfam" id="PF22461"/>
    </source>
</evidence>
<dbReference type="GO" id="GO:0015159">
    <property type="term" value="F:polysaccharide transmembrane transporter activity"/>
    <property type="evidence" value="ECO:0007669"/>
    <property type="project" value="InterPro"/>
</dbReference>
<feature type="compositionally biased region" description="Pro residues" evidence="15">
    <location>
        <begin position="50"/>
        <end position="68"/>
    </location>
</feature>
<feature type="domain" description="SLBB" evidence="18">
    <location>
        <begin position="295"/>
        <end position="381"/>
    </location>
</feature>
<feature type="domain" description="Polysaccharide export protein N-terminal" evidence="16">
    <location>
        <begin position="96"/>
        <end position="169"/>
    </location>
</feature>
<dbReference type="GO" id="GO:0046930">
    <property type="term" value="C:pore complex"/>
    <property type="evidence" value="ECO:0007669"/>
    <property type="project" value="UniProtKB-KW"/>
</dbReference>
<proteinExistence type="inferred from homology"/>
<feature type="domain" description="Soluble ligand binding" evidence="17">
    <location>
        <begin position="654"/>
        <end position="705"/>
    </location>
</feature>
<name>A0AAU8J8Y2_9CYAN</name>
<evidence type="ECO:0000256" key="12">
    <source>
        <dbReference type="ARBA" id="ARBA00023139"/>
    </source>
</evidence>
<dbReference type="Pfam" id="PF02563">
    <property type="entry name" value="Poly_export"/>
    <property type="match status" value="1"/>
</dbReference>
<keyword evidence="6" id="KW-0812">Transmembrane</keyword>
<evidence type="ECO:0000256" key="11">
    <source>
        <dbReference type="ARBA" id="ARBA00023136"/>
    </source>
</evidence>